<dbReference type="Proteomes" id="UP000501690">
    <property type="component" value="Linkage Group LG11"/>
</dbReference>
<feature type="compositionally biased region" description="Low complexity" evidence="2">
    <location>
        <begin position="1"/>
        <end position="13"/>
    </location>
</feature>
<dbReference type="AlphaFoldDB" id="A0A4D6NNT3"/>
<feature type="coiled-coil region" evidence="1">
    <location>
        <begin position="155"/>
        <end position="189"/>
    </location>
</feature>
<organism evidence="3 4">
    <name type="scientific">Vigna unguiculata</name>
    <name type="common">Cowpea</name>
    <dbReference type="NCBI Taxonomy" id="3917"/>
    <lineage>
        <taxon>Eukaryota</taxon>
        <taxon>Viridiplantae</taxon>
        <taxon>Streptophyta</taxon>
        <taxon>Embryophyta</taxon>
        <taxon>Tracheophyta</taxon>
        <taxon>Spermatophyta</taxon>
        <taxon>Magnoliopsida</taxon>
        <taxon>eudicotyledons</taxon>
        <taxon>Gunneridae</taxon>
        <taxon>Pentapetalae</taxon>
        <taxon>rosids</taxon>
        <taxon>fabids</taxon>
        <taxon>Fabales</taxon>
        <taxon>Fabaceae</taxon>
        <taxon>Papilionoideae</taxon>
        <taxon>50 kb inversion clade</taxon>
        <taxon>NPAAA clade</taxon>
        <taxon>indigoferoid/millettioid clade</taxon>
        <taxon>Phaseoleae</taxon>
        <taxon>Vigna</taxon>
    </lineage>
</organism>
<name>A0A4D6NNT3_VIGUN</name>
<evidence type="ECO:0000313" key="4">
    <source>
        <dbReference type="Proteomes" id="UP000501690"/>
    </source>
</evidence>
<protein>
    <submittedName>
        <fullName evidence="3">Uncharacterized protein</fullName>
    </submittedName>
</protein>
<proteinExistence type="predicted"/>
<evidence type="ECO:0000256" key="1">
    <source>
        <dbReference type="SAM" id="Coils"/>
    </source>
</evidence>
<evidence type="ECO:0000256" key="2">
    <source>
        <dbReference type="SAM" id="MobiDB-lite"/>
    </source>
</evidence>
<gene>
    <name evidence="3" type="ORF">DEO72_LG11g1604</name>
</gene>
<feature type="region of interest" description="Disordered" evidence="2">
    <location>
        <begin position="1"/>
        <end position="37"/>
    </location>
</feature>
<dbReference type="EMBL" id="CP039355">
    <property type="protein sequence ID" value="QCE14601.1"/>
    <property type="molecule type" value="Genomic_DNA"/>
</dbReference>
<evidence type="ECO:0000313" key="3">
    <source>
        <dbReference type="EMBL" id="QCE14601.1"/>
    </source>
</evidence>
<keyword evidence="1" id="KW-0175">Coiled coil</keyword>
<keyword evidence="4" id="KW-1185">Reference proteome</keyword>
<reference evidence="3 4" key="1">
    <citation type="submission" date="2019-04" db="EMBL/GenBank/DDBJ databases">
        <title>An improved genome assembly and genetic linkage map for asparagus bean, Vigna unguiculata ssp. sesquipedialis.</title>
        <authorList>
            <person name="Xia Q."/>
            <person name="Zhang R."/>
            <person name="Dong Y."/>
        </authorList>
    </citation>
    <scope>NUCLEOTIDE SEQUENCE [LARGE SCALE GENOMIC DNA]</scope>
    <source>
        <tissue evidence="3">Leaf</tissue>
    </source>
</reference>
<accession>A0A4D6NNT3</accession>
<sequence>MLSPSTYYSSSRCSESKDEWDVPDSSNSLTSPTDSDCAEGAEEYSTLHYPGYEWVDPRVKLSLSRFTRSTALAALRKRADIIENIVDDRIIDLPCATSETLTPGIMAAASGSGKEVYLELRRKRIEEEKKSGGSAGRTVIEGSSQRECNALKARCKELEMKDEESRATLEQLEGKLSASKAKHTSALERIYELEGYIVSQHEEGFYKAIHQTAHLFNFDAGDDCIDIEKDVYD</sequence>
<feature type="compositionally biased region" description="Polar residues" evidence="2">
    <location>
        <begin position="24"/>
        <end position="34"/>
    </location>
</feature>